<dbReference type="Proteomes" id="UP000265566">
    <property type="component" value="Chromosome 5"/>
</dbReference>
<dbReference type="AlphaFoldDB" id="A0A396HM69"/>
<organism evidence="1">
    <name type="scientific">Medicago truncatula</name>
    <name type="common">Barrel medic</name>
    <name type="synonym">Medicago tribuloides</name>
    <dbReference type="NCBI Taxonomy" id="3880"/>
    <lineage>
        <taxon>Eukaryota</taxon>
        <taxon>Viridiplantae</taxon>
        <taxon>Streptophyta</taxon>
        <taxon>Embryophyta</taxon>
        <taxon>Tracheophyta</taxon>
        <taxon>Spermatophyta</taxon>
        <taxon>Magnoliopsida</taxon>
        <taxon>eudicotyledons</taxon>
        <taxon>Gunneridae</taxon>
        <taxon>Pentapetalae</taxon>
        <taxon>rosids</taxon>
        <taxon>fabids</taxon>
        <taxon>Fabales</taxon>
        <taxon>Fabaceae</taxon>
        <taxon>Papilionoideae</taxon>
        <taxon>50 kb inversion clade</taxon>
        <taxon>NPAAA clade</taxon>
        <taxon>Hologalegina</taxon>
        <taxon>IRL clade</taxon>
        <taxon>Trifolieae</taxon>
        <taxon>Medicago</taxon>
    </lineage>
</organism>
<dbReference type="InterPro" id="IPR036322">
    <property type="entry name" value="WD40_repeat_dom_sf"/>
</dbReference>
<dbReference type="Gramene" id="rna29502">
    <property type="protein sequence ID" value="RHN54456.1"/>
    <property type="gene ID" value="gene29502"/>
</dbReference>
<gene>
    <name evidence="1" type="ORF">MtrunA17_Chr5g0407051</name>
</gene>
<sequence length="160" mass="18084">MKKIENRSCHKSCIIWLFKYHYSFVNTLTSSPFALFNEPGGNSSNGLKASDVDPRLVFHHGVPSGATKFTCDNIHNILALSTNDGRIKLFGKDNAQVLLESNKLVPSKFLQFIQNQGILINVTSNNHIEVWDIDKKLLSDLYIVKEEITSFAVIQHSLYM</sequence>
<protein>
    <submittedName>
        <fullName evidence="1">Putative transcription factor WD40-like family</fullName>
    </submittedName>
</protein>
<dbReference type="SUPFAM" id="SSF50978">
    <property type="entry name" value="WD40 repeat-like"/>
    <property type="match status" value="1"/>
</dbReference>
<comment type="caution">
    <text evidence="1">The sequence shown here is derived from an EMBL/GenBank/DDBJ whole genome shotgun (WGS) entry which is preliminary data.</text>
</comment>
<evidence type="ECO:0000313" key="1">
    <source>
        <dbReference type="EMBL" id="RHN54456.1"/>
    </source>
</evidence>
<name>A0A396HM69_MEDTR</name>
<dbReference type="PANTHER" id="PTHR10241">
    <property type="entry name" value="LETHAL 2 GIANT LARVAE PROTEIN"/>
    <property type="match status" value="1"/>
</dbReference>
<dbReference type="EMBL" id="PSQE01000005">
    <property type="protein sequence ID" value="RHN54456.1"/>
    <property type="molecule type" value="Genomic_DNA"/>
</dbReference>
<accession>A0A396HM69</accession>
<dbReference type="PANTHER" id="PTHR10241:SF27">
    <property type="entry name" value="TRANSDUCIN_WD40 REPEAT-LIKE SUPERFAMILY PROTEIN"/>
    <property type="match status" value="1"/>
</dbReference>
<reference evidence="1" key="1">
    <citation type="journal article" date="2018" name="Nat. Plants">
        <title>Whole-genome landscape of Medicago truncatula symbiotic genes.</title>
        <authorList>
            <person name="Pecrix Y."/>
            <person name="Gamas P."/>
            <person name="Carrere S."/>
        </authorList>
    </citation>
    <scope>NUCLEOTIDE SEQUENCE</scope>
    <source>
        <tissue evidence="1">Leaves</tissue>
    </source>
</reference>
<proteinExistence type="predicted"/>